<protein>
    <submittedName>
        <fullName evidence="5">RND family efflux transporter MFP subunit</fullName>
    </submittedName>
</protein>
<dbReference type="Gene3D" id="2.40.420.20">
    <property type="match status" value="1"/>
</dbReference>
<name>A0ABX2FW79_9BACT</name>
<dbReference type="RefSeq" id="WP_173812212.1">
    <property type="nucleotide sequence ID" value="NZ_JABSNP010000036.1"/>
</dbReference>
<dbReference type="EMBL" id="JABSNP010000036">
    <property type="protein sequence ID" value="NRT21465.1"/>
    <property type="molecule type" value="Genomic_DNA"/>
</dbReference>
<dbReference type="Proteomes" id="UP000779507">
    <property type="component" value="Unassembled WGS sequence"/>
</dbReference>
<gene>
    <name evidence="5" type="ORF">HNP98_004312</name>
</gene>
<evidence type="ECO:0000259" key="4">
    <source>
        <dbReference type="Pfam" id="PF25973"/>
    </source>
</evidence>
<evidence type="ECO:0000256" key="2">
    <source>
        <dbReference type="SAM" id="SignalP"/>
    </source>
</evidence>
<feature type="domain" description="CzcB-like barrel-sandwich hybrid" evidence="4">
    <location>
        <begin position="78"/>
        <end position="208"/>
    </location>
</feature>
<dbReference type="Pfam" id="PF25973">
    <property type="entry name" value="BSH_CzcB"/>
    <property type="match status" value="1"/>
</dbReference>
<dbReference type="PANTHER" id="PTHR30469">
    <property type="entry name" value="MULTIDRUG RESISTANCE PROTEIN MDTA"/>
    <property type="match status" value="1"/>
</dbReference>
<evidence type="ECO:0000259" key="3">
    <source>
        <dbReference type="Pfam" id="PF25954"/>
    </source>
</evidence>
<dbReference type="SUPFAM" id="SSF111369">
    <property type="entry name" value="HlyD-like secretion proteins"/>
    <property type="match status" value="1"/>
</dbReference>
<dbReference type="Gene3D" id="2.40.30.170">
    <property type="match status" value="1"/>
</dbReference>
<dbReference type="InterPro" id="IPR058792">
    <property type="entry name" value="Beta-barrel_RND_2"/>
</dbReference>
<proteinExistence type="inferred from homology"/>
<evidence type="ECO:0000313" key="6">
    <source>
        <dbReference type="Proteomes" id="UP000779507"/>
    </source>
</evidence>
<organism evidence="5 6">
    <name type="scientific">Hymenobacter caeli</name>
    <dbReference type="NCBI Taxonomy" id="2735894"/>
    <lineage>
        <taxon>Bacteria</taxon>
        <taxon>Pseudomonadati</taxon>
        <taxon>Bacteroidota</taxon>
        <taxon>Cytophagia</taxon>
        <taxon>Cytophagales</taxon>
        <taxon>Hymenobacteraceae</taxon>
        <taxon>Hymenobacter</taxon>
    </lineage>
</organism>
<dbReference type="PANTHER" id="PTHR30469:SF37">
    <property type="entry name" value="RAGD PROTEIN"/>
    <property type="match status" value="1"/>
</dbReference>
<keyword evidence="6" id="KW-1185">Reference proteome</keyword>
<evidence type="ECO:0000313" key="5">
    <source>
        <dbReference type="EMBL" id="NRT21465.1"/>
    </source>
</evidence>
<sequence length="380" mass="40007">MNFPALSLRALAALGLAASTALFAGCSSNDAAQGQNAADPTATPASADVRYDAVRVTATQPAQSLSLPGELDSYFQTDIMPRVSSYVKALHADIGDHVRQGQLLAELDAPELTAALCEARSKQSVAQASFQASRGTYRRLRQTARTAGAVSPLNLDQARTQATSDSLNVVAARAHYQAAAQMAAYLRLTAPMAGVITERNASPGALVGPGGSSTVPLFRLKQLSRLRLRVAVPEAYVGDIHAGNPVQFNVRTFPGRTFTGKIDRVAGNVTPGTRAETVEIDIPNPQEQLKPGMFASATIPIKSPKTSLYVPKSAVVSTAERTYVIRVVAGKTELVDVQKGDENAGQMQVFGSLKAGDVVLKAGNEEIGKDEPVQVALASR</sequence>
<keyword evidence="2" id="KW-0732">Signal</keyword>
<dbReference type="Gene3D" id="1.10.287.470">
    <property type="entry name" value="Helix hairpin bin"/>
    <property type="match status" value="1"/>
</dbReference>
<comment type="caution">
    <text evidence="5">The sequence shown here is derived from an EMBL/GenBank/DDBJ whole genome shotgun (WGS) entry which is preliminary data.</text>
</comment>
<feature type="chain" id="PRO_5045971947" evidence="2">
    <location>
        <begin position="25"/>
        <end position="380"/>
    </location>
</feature>
<accession>A0ABX2FW79</accession>
<reference evidence="5 6" key="1">
    <citation type="submission" date="2020-05" db="EMBL/GenBank/DDBJ databases">
        <title>Genomic Encyclopedia of Type Strains, Phase IV (KMG-V): Genome sequencing to study the core and pangenomes of soil and plant-associated prokaryotes.</title>
        <authorList>
            <person name="Whitman W."/>
        </authorList>
    </citation>
    <scope>NUCLEOTIDE SEQUENCE [LARGE SCALE GENOMIC DNA]</scope>
    <source>
        <strain evidence="5 6">9A</strain>
    </source>
</reference>
<feature type="domain" description="CusB-like beta-barrel" evidence="3">
    <location>
        <begin position="228"/>
        <end position="299"/>
    </location>
</feature>
<comment type="similarity">
    <text evidence="1">Belongs to the membrane fusion protein (MFP) (TC 8.A.1) family.</text>
</comment>
<dbReference type="Pfam" id="PF25954">
    <property type="entry name" value="Beta-barrel_RND_2"/>
    <property type="match status" value="1"/>
</dbReference>
<dbReference type="NCBIfam" id="TIGR01730">
    <property type="entry name" value="RND_mfp"/>
    <property type="match status" value="1"/>
</dbReference>
<dbReference type="InterPro" id="IPR006143">
    <property type="entry name" value="RND_pump_MFP"/>
</dbReference>
<dbReference type="Gene3D" id="2.40.50.100">
    <property type="match status" value="1"/>
</dbReference>
<feature type="signal peptide" evidence="2">
    <location>
        <begin position="1"/>
        <end position="24"/>
    </location>
</feature>
<dbReference type="InterPro" id="IPR058647">
    <property type="entry name" value="BSH_CzcB-like"/>
</dbReference>
<evidence type="ECO:0000256" key="1">
    <source>
        <dbReference type="ARBA" id="ARBA00009477"/>
    </source>
</evidence>